<sequence length="357" mass="40283">MDTKPQSSWRSLFTYSFVVVLSLLLLIYGGPSRNPNLKSHALVTERNFHHNVATNLTKRETVTYDDAREKGAKLHCLMGMSQADAEAANQGVSLESPEYLQAYYLGELEGWSSEVDPDAPYFRDYLDAAFSGLRIAKKLHSELWIHTKGSEIWDDPFDPDEGDPTEIQASEASFGNSFQIDAGMVIADRNFGVNEAMKKKFGSDWKAQQIPTTHLRQWSDAAWMQWDWACADNGGDNSKVKYIVRSWITNEFTLRVIFQALIDKNNRDGKGTTIGKWNNRVTLTEKDHPDQFHAILGSPNGAGTAFFLINHKEKLGIKTIDKVDIFVPNIPYTVVGTSVSEFEKLVKIMLLFYVTDV</sequence>
<comment type="caution">
    <text evidence="2">The sequence shown here is derived from an EMBL/GenBank/DDBJ whole genome shotgun (WGS) entry which is preliminary data.</text>
</comment>
<evidence type="ECO:0000313" key="2">
    <source>
        <dbReference type="EMBL" id="KAF7555489.1"/>
    </source>
</evidence>
<keyword evidence="1" id="KW-0812">Transmembrane</keyword>
<reference evidence="2" key="1">
    <citation type="submission" date="2020-03" db="EMBL/GenBank/DDBJ databases">
        <title>Draft Genome Sequence of Cylindrodendrum hubeiense.</title>
        <authorList>
            <person name="Buettner E."/>
            <person name="Kellner H."/>
        </authorList>
    </citation>
    <scope>NUCLEOTIDE SEQUENCE</scope>
    <source>
        <strain evidence="2">IHI 201604</strain>
    </source>
</reference>
<keyword evidence="3" id="KW-1185">Reference proteome</keyword>
<proteinExistence type="predicted"/>
<keyword evidence="1" id="KW-0472">Membrane</keyword>
<dbReference type="AlphaFoldDB" id="A0A9P5HKA8"/>
<gene>
    <name evidence="2" type="ORF">G7Z17_g2179</name>
</gene>
<organism evidence="2 3">
    <name type="scientific">Cylindrodendrum hubeiense</name>
    <dbReference type="NCBI Taxonomy" id="595255"/>
    <lineage>
        <taxon>Eukaryota</taxon>
        <taxon>Fungi</taxon>
        <taxon>Dikarya</taxon>
        <taxon>Ascomycota</taxon>
        <taxon>Pezizomycotina</taxon>
        <taxon>Sordariomycetes</taxon>
        <taxon>Hypocreomycetidae</taxon>
        <taxon>Hypocreales</taxon>
        <taxon>Nectriaceae</taxon>
        <taxon>Cylindrodendrum</taxon>
    </lineage>
</organism>
<name>A0A9P5HKA8_9HYPO</name>
<keyword evidence="1" id="KW-1133">Transmembrane helix</keyword>
<accession>A0A9P5HKA8</accession>
<dbReference type="OrthoDB" id="5337308at2759"/>
<dbReference type="Proteomes" id="UP000722485">
    <property type="component" value="Unassembled WGS sequence"/>
</dbReference>
<dbReference type="EMBL" id="JAANBB010000020">
    <property type="protein sequence ID" value="KAF7555489.1"/>
    <property type="molecule type" value="Genomic_DNA"/>
</dbReference>
<protein>
    <submittedName>
        <fullName evidence="2">Uncharacterized protein</fullName>
    </submittedName>
</protein>
<evidence type="ECO:0000313" key="3">
    <source>
        <dbReference type="Proteomes" id="UP000722485"/>
    </source>
</evidence>
<feature type="transmembrane region" description="Helical" evidence="1">
    <location>
        <begin position="12"/>
        <end position="30"/>
    </location>
</feature>
<evidence type="ECO:0000256" key="1">
    <source>
        <dbReference type="SAM" id="Phobius"/>
    </source>
</evidence>